<feature type="domain" description="Glutamate/phenylalanine/leucine/valine/L-tryptophan dehydrogenase C-terminal" evidence="7">
    <location>
        <begin position="140"/>
        <end position="343"/>
    </location>
</feature>
<keyword evidence="2 6" id="KW-0560">Oxidoreductase</keyword>
<dbReference type="InterPro" id="IPR036291">
    <property type="entry name" value="NAD(P)-bd_dom_sf"/>
</dbReference>
<keyword evidence="9" id="KW-1185">Reference proteome</keyword>
<dbReference type="Pfam" id="PF00208">
    <property type="entry name" value="ELFV_dehydrog"/>
    <property type="match status" value="1"/>
</dbReference>
<dbReference type="SMART" id="SM00839">
    <property type="entry name" value="ELFV_dehydrog"/>
    <property type="match status" value="1"/>
</dbReference>
<dbReference type="PANTHER" id="PTHR42722">
    <property type="entry name" value="LEUCINE DEHYDROGENASE"/>
    <property type="match status" value="1"/>
</dbReference>
<dbReference type="AlphaFoldDB" id="A0A1H0L9F6"/>
<dbReference type="SUPFAM" id="SSF51735">
    <property type="entry name" value="NAD(P)-binding Rossmann-fold domains"/>
    <property type="match status" value="1"/>
</dbReference>
<evidence type="ECO:0000256" key="1">
    <source>
        <dbReference type="ARBA" id="ARBA00006382"/>
    </source>
</evidence>
<protein>
    <submittedName>
        <fullName evidence="8">Leucine dehydrogenase</fullName>
    </submittedName>
</protein>
<dbReference type="Pfam" id="PF02812">
    <property type="entry name" value="ELFV_dehydrog_N"/>
    <property type="match status" value="1"/>
</dbReference>
<dbReference type="STRING" id="91360.SAMN05660330_00708"/>
<dbReference type="InterPro" id="IPR033524">
    <property type="entry name" value="Glu/Leu/Phe/Val_DH_AS"/>
</dbReference>
<dbReference type="OrthoDB" id="9803297at2"/>
<dbReference type="GO" id="GO:0006520">
    <property type="term" value="P:amino acid metabolic process"/>
    <property type="evidence" value="ECO:0007669"/>
    <property type="project" value="InterPro"/>
</dbReference>
<dbReference type="PRINTS" id="PR00082">
    <property type="entry name" value="GLFDHDRGNASE"/>
</dbReference>
<feature type="binding site" evidence="5">
    <location>
        <begin position="176"/>
        <end position="181"/>
    </location>
    <ligand>
        <name>NAD(+)</name>
        <dbReference type="ChEBI" id="CHEBI:57540"/>
    </ligand>
</feature>
<evidence type="ECO:0000259" key="7">
    <source>
        <dbReference type="SMART" id="SM00839"/>
    </source>
</evidence>
<dbReference type="InterPro" id="IPR016211">
    <property type="entry name" value="Glu/Phe/Leu/Val/Trp_DH_bac/arc"/>
</dbReference>
<accession>A0A1H0L9F6</accession>
<dbReference type="SUPFAM" id="SSF53223">
    <property type="entry name" value="Aminoacid dehydrogenase-like, N-terminal domain"/>
    <property type="match status" value="1"/>
</dbReference>
<evidence type="ECO:0000256" key="4">
    <source>
        <dbReference type="PIRSR" id="PIRSR000188-1"/>
    </source>
</evidence>
<keyword evidence="3 5" id="KW-0520">NAD</keyword>
<dbReference type="InterPro" id="IPR006095">
    <property type="entry name" value="Glu/Leu/Phe/Val/Trp_DH"/>
</dbReference>
<evidence type="ECO:0000256" key="5">
    <source>
        <dbReference type="PIRSR" id="PIRSR000188-2"/>
    </source>
</evidence>
<evidence type="ECO:0000256" key="2">
    <source>
        <dbReference type="ARBA" id="ARBA00023002"/>
    </source>
</evidence>
<keyword evidence="5" id="KW-0547">Nucleotide-binding</keyword>
<dbReference type="PIRSF" id="PIRSF000188">
    <property type="entry name" value="Phe_leu_dh"/>
    <property type="match status" value="1"/>
</dbReference>
<evidence type="ECO:0000256" key="6">
    <source>
        <dbReference type="RuleBase" id="RU004417"/>
    </source>
</evidence>
<dbReference type="Gene3D" id="3.40.50.720">
    <property type="entry name" value="NAD(P)-binding Rossmann-like Domain"/>
    <property type="match status" value="1"/>
</dbReference>
<comment type="similarity">
    <text evidence="1 6">Belongs to the Glu/Leu/Phe/Val dehydrogenases family.</text>
</comment>
<evidence type="ECO:0000313" key="9">
    <source>
        <dbReference type="Proteomes" id="UP000199073"/>
    </source>
</evidence>
<dbReference type="Proteomes" id="UP000199073">
    <property type="component" value="Unassembled WGS sequence"/>
</dbReference>
<gene>
    <name evidence="8" type="ORF">SAMN05660330_00708</name>
</gene>
<dbReference type="InterPro" id="IPR006097">
    <property type="entry name" value="Glu/Leu/Phe/Val/Trp_DH_dimer"/>
</dbReference>
<name>A0A1H0L9F6_9BACT</name>
<dbReference type="PANTHER" id="PTHR42722:SF1">
    <property type="entry name" value="VALINE DEHYDROGENASE"/>
    <property type="match status" value="1"/>
</dbReference>
<dbReference type="PROSITE" id="PS00074">
    <property type="entry name" value="GLFV_DEHYDROGENASE"/>
    <property type="match status" value="1"/>
</dbReference>
<feature type="active site" description="Proton donor/acceptor" evidence="4">
    <location>
        <position position="80"/>
    </location>
</feature>
<dbReference type="InterPro" id="IPR046346">
    <property type="entry name" value="Aminoacid_DH-like_N_sf"/>
</dbReference>
<dbReference type="GO" id="GO:0016639">
    <property type="term" value="F:oxidoreductase activity, acting on the CH-NH2 group of donors, NAD or NADP as acceptor"/>
    <property type="evidence" value="ECO:0007669"/>
    <property type="project" value="InterPro"/>
</dbReference>
<dbReference type="InterPro" id="IPR006096">
    <property type="entry name" value="Glu/Leu/Phe/Val/Trp_DH_C"/>
</dbReference>
<sequence>MNIYKRVDAAGYEEIVRCDNKELGFVGFIAIHNTNRGPALGGVRVWNYEFEKDALTDVLRLSRAMTYKNALAKLPLGGGKGVIKTDLEKVDRTALFRAFGDFVETFDGRYITAEDVNSTLEDMTVIKQQTSHVATVGASGNPSPFTAYGVYCAIKASVRFRLGRDSLTGLTVAIQGVGETGSRLARLLGCDGCNIIAADINDANLDRLAQDLTFTRVAPDRIYSTRCDVFAPCAMGGILNSNTIPKLACPIVAGSANNQLEEDQDGVRLLKRGILFAPDYAANAGGVINISCELGGSYDPEKAMHITAQIEKTMLDIFREAKKRGLPPAVIADLRAEQLFSLKAAA</sequence>
<dbReference type="Gene3D" id="3.40.50.10860">
    <property type="entry name" value="Leucine Dehydrogenase, chain A, domain 1"/>
    <property type="match status" value="1"/>
</dbReference>
<evidence type="ECO:0000256" key="3">
    <source>
        <dbReference type="ARBA" id="ARBA00023027"/>
    </source>
</evidence>
<proteinExistence type="inferred from homology"/>
<dbReference type="CDD" id="cd01075">
    <property type="entry name" value="NAD_bind_Leu_Phe_Val_DH"/>
    <property type="match status" value="1"/>
</dbReference>
<reference evidence="8 9" key="1">
    <citation type="submission" date="2016-10" db="EMBL/GenBank/DDBJ databases">
        <authorList>
            <person name="de Groot N.N."/>
        </authorList>
    </citation>
    <scope>NUCLEOTIDE SEQUENCE [LARGE SCALE GENOMIC DNA]</scope>
    <source>
        <strain evidence="8 9">DSM 12130</strain>
    </source>
</reference>
<evidence type="ECO:0000313" key="8">
    <source>
        <dbReference type="EMBL" id="SDO64686.1"/>
    </source>
</evidence>
<dbReference type="EMBL" id="FNJI01000004">
    <property type="protein sequence ID" value="SDO64686.1"/>
    <property type="molecule type" value="Genomic_DNA"/>
</dbReference>
<dbReference type="RefSeq" id="WP_092219847.1">
    <property type="nucleotide sequence ID" value="NZ_FNJI01000004.1"/>
</dbReference>
<dbReference type="GO" id="GO:0000166">
    <property type="term" value="F:nucleotide binding"/>
    <property type="evidence" value="ECO:0007669"/>
    <property type="project" value="UniProtKB-KW"/>
</dbReference>
<organism evidence="8 9">
    <name type="scientific">Desulforhopalus singaporensis</name>
    <dbReference type="NCBI Taxonomy" id="91360"/>
    <lineage>
        <taxon>Bacteria</taxon>
        <taxon>Pseudomonadati</taxon>
        <taxon>Thermodesulfobacteriota</taxon>
        <taxon>Desulfobulbia</taxon>
        <taxon>Desulfobulbales</taxon>
        <taxon>Desulfocapsaceae</taxon>
        <taxon>Desulforhopalus</taxon>
    </lineage>
</organism>